<protein>
    <submittedName>
        <fullName evidence="2">Uncharacterized protein</fullName>
    </submittedName>
</protein>
<feature type="compositionally biased region" description="Polar residues" evidence="1">
    <location>
        <begin position="288"/>
        <end position="297"/>
    </location>
</feature>
<name>A0A9P7QBR3_9HYPO</name>
<feature type="compositionally biased region" description="Low complexity" evidence="1">
    <location>
        <begin position="828"/>
        <end position="844"/>
    </location>
</feature>
<feature type="region of interest" description="Disordered" evidence="1">
    <location>
        <begin position="682"/>
        <end position="734"/>
    </location>
</feature>
<accession>A0A9P7QBR3</accession>
<comment type="caution">
    <text evidence="2">The sequence shown here is derived from an EMBL/GenBank/DDBJ whole genome shotgun (WGS) entry which is preliminary data.</text>
</comment>
<organism evidence="2 3">
    <name type="scientific">Claviceps aff. purpurea</name>
    <dbReference type="NCBI Taxonomy" id="1967640"/>
    <lineage>
        <taxon>Eukaryota</taxon>
        <taxon>Fungi</taxon>
        <taxon>Dikarya</taxon>
        <taxon>Ascomycota</taxon>
        <taxon>Pezizomycotina</taxon>
        <taxon>Sordariomycetes</taxon>
        <taxon>Hypocreomycetidae</taxon>
        <taxon>Hypocreales</taxon>
        <taxon>Clavicipitaceae</taxon>
        <taxon>Claviceps</taxon>
    </lineage>
</organism>
<keyword evidence="3" id="KW-1185">Reference proteome</keyword>
<dbReference type="Proteomes" id="UP000707071">
    <property type="component" value="Unassembled WGS sequence"/>
</dbReference>
<reference evidence="2 3" key="1">
    <citation type="journal article" date="2020" name="bioRxiv">
        <title>Whole genome comparisons of ergot fungi reveals the divergence and evolution of species within the genus Claviceps are the result of varying mechanisms driving genome evolution and host range expansion.</title>
        <authorList>
            <person name="Wyka S.A."/>
            <person name="Mondo S.J."/>
            <person name="Liu M."/>
            <person name="Dettman J."/>
            <person name="Nalam V."/>
            <person name="Broders K.D."/>
        </authorList>
    </citation>
    <scope>NUCLEOTIDE SEQUENCE [LARGE SCALE GENOMIC DNA]</scope>
    <source>
        <strain evidence="2 3">Clav52</strain>
    </source>
</reference>
<feature type="compositionally biased region" description="Polar residues" evidence="1">
    <location>
        <begin position="499"/>
        <end position="508"/>
    </location>
</feature>
<feature type="region of interest" description="Disordered" evidence="1">
    <location>
        <begin position="496"/>
        <end position="515"/>
    </location>
</feature>
<feature type="compositionally biased region" description="Polar residues" evidence="1">
    <location>
        <begin position="9"/>
        <end position="40"/>
    </location>
</feature>
<feature type="region of interest" description="Disordered" evidence="1">
    <location>
        <begin position="449"/>
        <end position="485"/>
    </location>
</feature>
<feature type="compositionally biased region" description="Low complexity" evidence="1">
    <location>
        <begin position="808"/>
        <end position="817"/>
    </location>
</feature>
<evidence type="ECO:0000256" key="1">
    <source>
        <dbReference type="SAM" id="MobiDB-lite"/>
    </source>
</evidence>
<feature type="region of interest" description="Disordered" evidence="1">
    <location>
        <begin position="804"/>
        <end position="865"/>
    </location>
</feature>
<gene>
    <name evidence="2" type="ORF">E4U09_006631</name>
</gene>
<feature type="region of interest" description="Disordered" evidence="1">
    <location>
        <begin position="241"/>
        <end position="297"/>
    </location>
</feature>
<sequence length="966" mass="106383">MDMAKQRLGTPSNGSLHGTFTTYGSHPPSASTGPRSQGPTQRRPLRSISQNSSLPPSPGLLVSMLKTTTEMGDVRTFPMQGQQQQHHPVTPTAYHQLPRSRPDLVAATPSKYMPNKRAENYYCAEDGRPFRSYRDTTSEIISLYAYDSQPPYFDSGSPMLDDASHRSYSITTNSSRCLPSHKGSAIIQSHSSGGELQRPRSPFPYPARLKRPGIRSASPAVANNGCIEYSRMIELDRASQRTAHNSYKPNSVKWARRPPPLSIRPDYSRSAASLPSRTSPNPYHRSRTPSSAHSSVSRYCRLERHPRMHLDHRERSPSLSSIVGMYRPPSSAKNSNSQNQMACHFYYDYSEDFDKPTSKDIGTEKQPIAEARSCHGDVGYVDDYNPGAIAMANVGHGAAQDDERLSHGAHNKDTALTPTMVAEKIPRIGENNRYNQVISRLGEVPALRHLSRSAPPSSQQLKQRALRDEKETQEELTSLEDSPRSKLLRLSKTLAGISDKTSARPNGNDTKRSSEQTLPDFASIFGSFDLLDRSPYFKSTASLAKALDAPGDARSIHSADHASYARHLHDLSSTETTSSEELVDESGFSLRHSAQGKKLDILSPEPISPVRGLKVKNSIPQLMKALPPLPSKLSQYVQNAADNPVSKDSEHAEHSEHSEQSVAEAYCDDDAMQNGPRRMAKRVAARTSPSKFRVRVKPSASEMRTPPAGASQSRNPAHSGIVPQDPATQTNTKPKLKIKISRGQLGQGHCTAGGALSSAVRLKHCNSLAELALYSSKPLKTTDIVDYCGDLDSEERHQIPDAIHDELPTPSTSTSPQPSDPFNIPYPSSSDDNAINNSSIASSNKDTLVSRPSCSTDDTSLHHENGGLRKKMSMFRLRLVESFSANAAKKDEKVEDLSHSESHVSIIVASKGSDTNMTALANHAHRRNRAKPDWVAARVKRWAMDAKRAVRSYVRRTLDRSPRRNE</sequence>
<dbReference type="EMBL" id="SRRH01000613">
    <property type="protein sequence ID" value="KAG6286677.1"/>
    <property type="molecule type" value="Genomic_DNA"/>
</dbReference>
<proteinExistence type="predicted"/>
<evidence type="ECO:0000313" key="3">
    <source>
        <dbReference type="Proteomes" id="UP000707071"/>
    </source>
</evidence>
<feature type="region of interest" description="Disordered" evidence="1">
    <location>
        <begin position="1"/>
        <end position="61"/>
    </location>
</feature>
<feature type="compositionally biased region" description="Polar residues" evidence="1">
    <location>
        <begin position="270"/>
        <end position="281"/>
    </location>
</feature>
<feature type="compositionally biased region" description="Basic and acidic residues" evidence="1">
    <location>
        <begin position="645"/>
        <end position="659"/>
    </location>
</feature>
<feature type="region of interest" description="Disordered" evidence="1">
    <location>
        <begin position="642"/>
        <end position="661"/>
    </location>
</feature>
<dbReference type="AlphaFoldDB" id="A0A9P7QBR3"/>
<feature type="compositionally biased region" description="Polar residues" evidence="1">
    <location>
        <begin position="845"/>
        <end position="858"/>
    </location>
</feature>
<evidence type="ECO:0000313" key="2">
    <source>
        <dbReference type="EMBL" id="KAG6286677.1"/>
    </source>
</evidence>